<dbReference type="RefSeq" id="WP_101313194.1">
    <property type="nucleotide sequence ID" value="NZ_MBPJ01000042.1"/>
</dbReference>
<protein>
    <submittedName>
        <fullName evidence="1">Uncharacterized protein</fullName>
    </submittedName>
</protein>
<gene>
    <name evidence="1" type="ORF">BCM31_02830</name>
</gene>
<name>A0A2N3PI14_9HELI</name>
<dbReference type="STRING" id="556267.HWAG_00951"/>
<dbReference type="EMBL" id="MBPK01000043">
    <property type="protein sequence ID" value="PKT80294.1"/>
    <property type="molecule type" value="Genomic_DNA"/>
</dbReference>
<keyword evidence="2" id="KW-1185">Reference proteome</keyword>
<evidence type="ECO:0000313" key="1">
    <source>
        <dbReference type="EMBL" id="PKT80294.1"/>
    </source>
</evidence>
<organism evidence="1 2">
    <name type="scientific">Helicobacter winghamensis</name>
    <dbReference type="NCBI Taxonomy" id="157268"/>
    <lineage>
        <taxon>Bacteria</taxon>
        <taxon>Pseudomonadati</taxon>
        <taxon>Campylobacterota</taxon>
        <taxon>Epsilonproteobacteria</taxon>
        <taxon>Campylobacterales</taxon>
        <taxon>Helicobacteraceae</taxon>
        <taxon>Helicobacter</taxon>
    </lineage>
</organism>
<comment type="caution">
    <text evidence="1">The sequence shown here is derived from an EMBL/GenBank/DDBJ whole genome shotgun (WGS) entry which is preliminary data.</text>
</comment>
<dbReference type="AlphaFoldDB" id="A0A2N3PI14"/>
<accession>A0A2N3PI14</accession>
<reference evidence="1 2" key="1">
    <citation type="submission" date="2016-07" db="EMBL/GenBank/DDBJ databases">
        <title>Detection of Helicobacter winghamensis from caecal content of red fox (Vulpes vulpes).</title>
        <authorList>
            <person name="Zanoni R.G."/>
            <person name="Florio D."/>
            <person name="Caffara M."/>
            <person name="Renzi M."/>
            <person name="Parisi A."/>
            <person name="Pasquali F."/>
            <person name="Manfreda G."/>
        </authorList>
    </citation>
    <scope>NUCLEOTIDE SEQUENCE [LARGE SCALE GENOMIC DNA]</scope>
    <source>
        <strain evidence="1 2">295_13</strain>
    </source>
</reference>
<proteinExistence type="predicted"/>
<sequence length="226" mass="24519">MDFDNRIVIANGGEVGLKFENNAVMIDPAKSADFELNKVYNIDNLAVIKGLNSQDLSGFAGLEFEHLKTTDDIFIIEKATLTKDEAMAAGRSEVADGFKNKVDSSRSTAAASTQNAVNNSVTRSAFIGNVVGTAVNVTLTNFNAHDRMNHRAEVDIPKLEKYASLVADSNVLDQTYAKDSHTFVMPYYTSTSVDLATGDNLEGDTYGIISGMQKSLGNVLEFWDSL</sequence>
<dbReference type="Proteomes" id="UP000233350">
    <property type="component" value="Unassembled WGS sequence"/>
</dbReference>
<evidence type="ECO:0000313" key="2">
    <source>
        <dbReference type="Proteomes" id="UP000233350"/>
    </source>
</evidence>